<comment type="caution">
    <text evidence="2">The sequence shown here is derived from an EMBL/GenBank/DDBJ whole genome shotgun (WGS) entry which is preliminary data.</text>
</comment>
<organism evidence="2 3">
    <name type="scientific">Parabacteroides distasonis</name>
    <dbReference type="NCBI Taxonomy" id="823"/>
    <lineage>
        <taxon>Bacteria</taxon>
        <taxon>Pseudomonadati</taxon>
        <taxon>Bacteroidota</taxon>
        <taxon>Bacteroidia</taxon>
        <taxon>Bacteroidales</taxon>
        <taxon>Tannerellaceae</taxon>
        <taxon>Parabacteroides</taxon>
    </lineage>
</organism>
<dbReference type="Pfam" id="PF11589">
    <property type="entry name" value="DUF3244"/>
    <property type="match status" value="1"/>
</dbReference>
<accession>A0A7K0HNA0</accession>
<evidence type="ECO:0000313" key="2">
    <source>
        <dbReference type="EMBL" id="MRZ51744.1"/>
    </source>
</evidence>
<feature type="chain" id="PRO_5029712609" evidence="1">
    <location>
        <begin position="24"/>
        <end position="121"/>
    </location>
</feature>
<reference evidence="2 3" key="1">
    <citation type="journal article" date="2019" name="Nat. Med.">
        <title>A library of human gut bacterial isolates paired with longitudinal multiomics data enables mechanistic microbiome research.</title>
        <authorList>
            <person name="Poyet M."/>
            <person name="Groussin M."/>
            <person name="Gibbons S.M."/>
            <person name="Avila-Pacheco J."/>
            <person name="Jiang X."/>
            <person name="Kearney S.M."/>
            <person name="Perrotta A.R."/>
            <person name="Berdy B."/>
            <person name="Zhao S."/>
            <person name="Lieberman T.D."/>
            <person name="Swanson P.K."/>
            <person name="Smith M."/>
            <person name="Roesemann S."/>
            <person name="Alexander J.E."/>
            <person name="Rich S.A."/>
            <person name="Livny J."/>
            <person name="Vlamakis H."/>
            <person name="Clish C."/>
            <person name="Bullock K."/>
            <person name="Deik A."/>
            <person name="Scott J."/>
            <person name="Pierce K.A."/>
            <person name="Xavier R.J."/>
            <person name="Alm E.J."/>
        </authorList>
    </citation>
    <scope>NUCLEOTIDE SEQUENCE [LARGE SCALE GENOMIC DNA]</scope>
    <source>
        <strain evidence="2 3">BIOML-A32</strain>
    </source>
</reference>
<dbReference type="Proteomes" id="UP000441358">
    <property type="component" value="Unassembled WGS sequence"/>
</dbReference>
<keyword evidence="1" id="KW-0732">Signal</keyword>
<dbReference type="RefSeq" id="WP_036630915.1">
    <property type="nucleotide sequence ID" value="NZ_CP103128.1"/>
</dbReference>
<feature type="signal peptide" evidence="1">
    <location>
        <begin position="1"/>
        <end position="23"/>
    </location>
</feature>
<gene>
    <name evidence="2" type="ORF">GKD66_16200</name>
</gene>
<sequence length="121" mass="13370">MKIKRLTLIALLFALCLIHPLFGDTIPTEGRWDDEYYRSVDTNRPPVASIEGDILSLSFEDDLSNLTVCVMNDKGVKVYEDVVSSEAGGTYSFSLAGEANGQYQVVLLHRLGHLTGSFTLE</sequence>
<dbReference type="AlphaFoldDB" id="A0A7K0HNA0"/>
<dbReference type="Gene3D" id="2.60.40.3080">
    <property type="match status" value="1"/>
</dbReference>
<evidence type="ECO:0000256" key="1">
    <source>
        <dbReference type="SAM" id="SignalP"/>
    </source>
</evidence>
<dbReference type="InterPro" id="IPR021638">
    <property type="entry name" value="DUF3244"/>
</dbReference>
<proteinExistence type="predicted"/>
<dbReference type="EMBL" id="WKMC01000013">
    <property type="protein sequence ID" value="MRZ51744.1"/>
    <property type="molecule type" value="Genomic_DNA"/>
</dbReference>
<evidence type="ECO:0000313" key="3">
    <source>
        <dbReference type="Proteomes" id="UP000441358"/>
    </source>
</evidence>
<name>A0A7K0HNA0_PARDI</name>
<protein>
    <submittedName>
        <fullName evidence="2">DUF3244 domain-containing protein</fullName>
    </submittedName>
</protein>